<sequence>MITHTSKIRALNAYLKQTALKENPDMPQRDTYLIREIGGAGCFFSVVLNGQLADEYIVATMDETATMHGLPDRDLTDDDVFEFEGEKFVIIFNPDDSEKEYRFILRPDGGTVTFYPHCECANATSLLKGKNKTVRINVIQELMKANHTVKVFIRTGVTTGQWVEWIPLN</sequence>
<gene>
    <name evidence="1" type="ORF">UFOVP144_33</name>
</gene>
<organism evidence="1">
    <name type="scientific">uncultured Caudovirales phage</name>
    <dbReference type="NCBI Taxonomy" id="2100421"/>
    <lineage>
        <taxon>Viruses</taxon>
        <taxon>Duplodnaviria</taxon>
        <taxon>Heunggongvirae</taxon>
        <taxon>Uroviricota</taxon>
        <taxon>Caudoviricetes</taxon>
        <taxon>Peduoviridae</taxon>
        <taxon>Maltschvirus</taxon>
        <taxon>Maltschvirus maltsch</taxon>
    </lineage>
</organism>
<dbReference type="EMBL" id="LR798451">
    <property type="protein sequence ID" value="CAB5238261.1"/>
    <property type="molecule type" value="Genomic_DNA"/>
</dbReference>
<proteinExistence type="predicted"/>
<protein>
    <submittedName>
        <fullName evidence="1">Uncharacterized protein</fullName>
    </submittedName>
</protein>
<evidence type="ECO:0000313" key="1">
    <source>
        <dbReference type="EMBL" id="CAB5238261.1"/>
    </source>
</evidence>
<accession>A0A6J7XNE6</accession>
<reference evidence="1" key="1">
    <citation type="submission" date="2020-05" db="EMBL/GenBank/DDBJ databases">
        <authorList>
            <person name="Chiriac C."/>
            <person name="Salcher M."/>
            <person name="Ghai R."/>
            <person name="Kavagutti S V."/>
        </authorList>
    </citation>
    <scope>NUCLEOTIDE SEQUENCE</scope>
</reference>
<name>A0A6J7XNE6_9CAUD</name>